<keyword evidence="2" id="KW-0472">Membrane</keyword>
<dbReference type="SUPFAM" id="SSF103481">
    <property type="entry name" value="Multidrug resistance efflux transporter EmrE"/>
    <property type="match status" value="1"/>
</dbReference>
<name>A0ABT1M4S3_9MYCO</name>
<feature type="transmembrane region" description="Helical" evidence="2">
    <location>
        <begin position="208"/>
        <end position="229"/>
    </location>
</feature>
<dbReference type="Pfam" id="PF00892">
    <property type="entry name" value="EamA"/>
    <property type="match status" value="1"/>
</dbReference>
<evidence type="ECO:0000259" key="3">
    <source>
        <dbReference type="Pfam" id="PF00892"/>
    </source>
</evidence>
<accession>A0ABT1M4S3</accession>
<feature type="transmembrane region" description="Helical" evidence="2">
    <location>
        <begin position="235"/>
        <end position="257"/>
    </location>
</feature>
<organism evidence="4 5">
    <name type="scientific">Mycolicibacterium arenosum</name>
    <dbReference type="NCBI Taxonomy" id="2952157"/>
    <lineage>
        <taxon>Bacteria</taxon>
        <taxon>Bacillati</taxon>
        <taxon>Actinomycetota</taxon>
        <taxon>Actinomycetes</taxon>
        <taxon>Mycobacteriales</taxon>
        <taxon>Mycobacteriaceae</taxon>
        <taxon>Mycolicibacterium</taxon>
    </lineage>
</organism>
<feature type="transmembrane region" description="Helical" evidence="2">
    <location>
        <begin position="145"/>
        <end position="162"/>
    </location>
</feature>
<feature type="domain" description="EamA" evidence="3">
    <location>
        <begin position="148"/>
        <end position="281"/>
    </location>
</feature>
<gene>
    <name evidence="4" type="ORF">NM203_14715</name>
</gene>
<comment type="similarity">
    <text evidence="1">Belongs to the EamA transporter family.</text>
</comment>
<dbReference type="EMBL" id="JANDBD010000005">
    <property type="protein sequence ID" value="MCP9273437.1"/>
    <property type="molecule type" value="Genomic_DNA"/>
</dbReference>
<dbReference type="InterPro" id="IPR037185">
    <property type="entry name" value="EmrE-like"/>
</dbReference>
<evidence type="ECO:0000256" key="1">
    <source>
        <dbReference type="ARBA" id="ARBA00007362"/>
    </source>
</evidence>
<feature type="transmembrane region" description="Helical" evidence="2">
    <location>
        <begin position="174"/>
        <end position="196"/>
    </location>
</feature>
<feature type="transmembrane region" description="Helical" evidence="2">
    <location>
        <begin position="87"/>
        <end position="109"/>
    </location>
</feature>
<evidence type="ECO:0000313" key="4">
    <source>
        <dbReference type="EMBL" id="MCP9273437.1"/>
    </source>
</evidence>
<proteinExistence type="inferred from homology"/>
<dbReference type="Proteomes" id="UP001651690">
    <property type="component" value="Unassembled WGS sequence"/>
</dbReference>
<evidence type="ECO:0000256" key="2">
    <source>
        <dbReference type="SAM" id="Phobius"/>
    </source>
</evidence>
<keyword evidence="5" id="KW-1185">Reference proteome</keyword>
<reference evidence="4 5" key="1">
    <citation type="submission" date="2022-06" db="EMBL/GenBank/DDBJ databases">
        <title>Mycolicibacterium sp. CAU 1645 isolated from seawater.</title>
        <authorList>
            <person name="Kim W."/>
        </authorList>
    </citation>
    <scope>NUCLEOTIDE SEQUENCE [LARGE SCALE GENOMIC DNA]</scope>
    <source>
        <strain evidence="4 5">CAU 1645</strain>
    </source>
</reference>
<sequence length="283" mass="28022">MAALLALLAAVTYGVCDFLGGLGGRRVAAALVPIPMQAVALVTVGIAILCGFGGQPTLAVLTWGAIGGIGSGVGNAALLRGLAGGRMSVVAPVSAVLAAAVPSVVGVVSGDRLTLFAWLGVALAFPAIALTSWTRGPAGSPLRDVGYGVVAGCGFGLLFVAVDRAGPDAGAWPLLPGQFVALLVVLVAATPEIARLRRRGERLDVGTAVRWGAAAGALGAVANLLFLAATAHGQLTVIAVLTGLYPAVTVLLAALVLRERIHRQQAVGLVAAAVAVALIVTSG</sequence>
<dbReference type="InterPro" id="IPR000620">
    <property type="entry name" value="EamA_dom"/>
</dbReference>
<protein>
    <submittedName>
        <fullName evidence="4">EamA family transporter</fullName>
    </submittedName>
</protein>
<feature type="transmembrane region" description="Helical" evidence="2">
    <location>
        <begin position="38"/>
        <end position="66"/>
    </location>
</feature>
<keyword evidence="2" id="KW-1133">Transmembrane helix</keyword>
<feature type="transmembrane region" description="Helical" evidence="2">
    <location>
        <begin position="115"/>
        <end position="133"/>
    </location>
</feature>
<keyword evidence="2" id="KW-0812">Transmembrane</keyword>
<comment type="caution">
    <text evidence="4">The sequence shown here is derived from an EMBL/GenBank/DDBJ whole genome shotgun (WGS) entry which is preliminary data.</text>
</comment>
<evidence type="ECO:0000313" key="5">
    <source>
        <dbReference type="Proteomes" id="UP001651690"/>
    </source>
</evidence>
<dbReference type="RefSeq" id="WP_255060729.1">
    <property type="nucleotide sequence ID" value="NZ_JANDBD010000005.1"/>
</dbReference>